<organism evidence="4 5">
    <name type="scientific">Sphingomonas hankyongi</name>
    <dbReference type="NCBI Taxonomy" id="2908209"/>
    <lineage>
        <taxon>Bacteria</taxon>
        <taxon>Pseudomonadati</taxon>
        <taxon>Pseudomonadota</taxon>
        <taxon>Alphaproteobacteria</taxon>
        <taxon>Sphingomonadales</taxon>
        <taxon>Sphingomonadaceae</taxon>
        <taxon>Sphingomonas</taxon>
    </lineage>
</organism>
<dbReference type="InterPro" id="IPR043824">
    <property type="entry name" value="DUF5801"/>
</dbReference>
<feature type="domain" description="RapA2 cadherin-like" evidence="2">
    <location>
        <begin position="1082"/>
        <end position="1163"/>
    </location>
</feature>
<proteinExistence type="predicted"/>
<dbReference type="InterPro" id="IPR010221">
    <property type="entry name" value="VCBS_dom"/>
</dbReference>
<sequence>MRYDDASQAGSMATDSAPTARADVEALPPGGFGASGNAITGAGTISGSAGADSVANGPARIVEVHGSGGSTTESGSSFQALGQYGVLTMDAQGNFNYARNANTPEGVQDVFGYTIADRNGATSSTTLTMGIGPSGPGQDAAAAAAAAGVVNLPPGVEMSDIHVNGRDLVINMPDGTQMVIPGGAVFVPQLVIGDVEVPANNLAALLVDSEPKPAAGGLQSSGGNFANPVPPLDPGVPLGDLIPPTELTYVPPEFHEVNQFEDSEPEIVIIPDGQPAAVNAVDSVDEAGLPARTGEPEGSGEELAAGADGDTSEHTSGVISIDSKDGIDGVTINGVEVTGVAGQQIAGDQGILTITNVNFATGQISYTYVLTDNTNPGGDNISDLFTVTITDNDGDTATATLTIDIIDDTPIARDDTDSLGANDTSAVGNVITGVGTTNNGADTQGADGLFGQTNDNIDGVTGIHAGTTGNFAAVAQNGTVTIVHGQFGDLAIDNDGNYTYTRTDFSTETGGNDVFTYQITDGDGDNDTATLTISVPGIPDTVPEILRASDALVDEDGLQNANVDSNPLQTDPDETDSTESATDTGSILVDYKSDVPGNLLSAIHFINPSSLNGQLETPDGTPITFTIDGSGHLVGSDGTNDVIVISITGATPGSGGQVTYTYEVDLLGPVQHLGGTELTSSEDTISLTGIQFEITDSDGDHASSSFDVAIVDDVPTAGTPDTEGLPTLVVDESPVGQDEGGDNDPAGVRSASADFSGSFSAPVFGADGPGSVTYSLSLSSQGASSGLFALDPNAPDGKGAEILLFTSGDDIVGKVGNVVYFTISVDPSGTDAGTVTFTQTNGLNVWHADTSSDDDTSFLDAADNTIVLHQTVTDGDGDTDSSGIDLSNNTFQIEDDGPSGSEEPISTNIKLVVDESPIGQDEGGDHDPNGVRTDSADFSGAFAGAIHFGTDGPGHVDYGLVLSSEGAGSGLYALDANDTTTGDLDGIGQGAQILLYTEADGSITGRTSPGGQVYFTISVGDPNATITFEQSLNIWHANTSSDDDTSTLTALAGTLELVATVYDADGDSDTVAVDLSSGVFNVEDDGPHAVADVGSVDEGSTLIVNAANGVLSNDSFGTDGPGSITGVVAGDDTSSPVVNGNVGVQIDGDFGKLTLNANGSYTYVSTDGAVPPAGATDTFVYTIRDADGDTETVTLTINLADVNKIPTANTPAEVWLDDDTLANGNAGGPGDRSPDTQNDTGTLTGSGGDGDLDFYFQPIGSQTPPTGFTYAFDGSAPAGEQWLIISQGGTAVIKVTLVNETGAYTVTQLAPIDHAADGNTEGEIPLGNLIDDINVSFVARDENGDDSTPKNLTITVDDDTPINN</sequence>
<dbReference type="Pfam" id="PF19116">
    <property type="entry name" value="DUF5801"/>
    <property type="match status" value="2"/>
</dbReference>
<reference evidence="4" key="1">
    <citation type="submission" date="2022-05" db="EMBL/GenBank/DDBJ databases">
        <authorList>
            <person name="Jo J.-H."/>
            <person name="Im W.-T."/>
        </authorList>
    </citation>
    <scope>NUCLEOTIDE SEQUENCE</scope>
    <source>
        <strain evidence="4">SE220</strain>
    </source>
</reference>
<dbReference type="EMBL" id="JAMGBE010000004">
    <property type="protein sequence ID" value="MCL6730724.1"/>
    <property type="molecule type" value="Genomic_DNA"/>
</dbReference>
<feature type="domain" description="DUF5801" evidence="3">
    <location>
        <begin position="910"/>
        <end position="1076"/>
    </location>
</feature>
<gene>
    <name evidence="4" type="ORF">LZ538_11775</name>
</gene>
<evidence type="ECO:0000259" key="2">
    <source>
        <dbReference type="Pfam" id="PF17803"/>
    </source>
</evidence>
<feature type="region of interest" description="Disordered" evidence="1">
    <location>
        <begin position="288"/>
        <end position="316"/>
    </location>
</feature>
<feature type="region of interest" description="Disordered" evidence="1">
    <location>
        <begin position="717"/>
        <end position="750"/>
    </location>
</feature>
<feature type="region of interest" description="Disordered" evidence="1">
    <location>
        <begin position="1341"/>
        <end position="1364"/>
    </location>
</feature>
<dbReference type="RefSeq" id="WP_249832227.1">
    <property type="nucleotide sequence ID" value="NZ_JAMGBE010000004.1"/>
</dbReference>
<feature type="domain" description="DUF5801" evidence="3">
    <location>
        <begin position="727"/>
        <end position="887"/>
    </location>
</feature>
<evidence type="ECO:0000313" key="4">
    <source>
        <dbReference type="EMBL" id="MCL6730724.1"/>
    </source>
</evidence>
<dbReference type="InterPro" id="IPR040853">
    <property type="entry name" value="RapA2_cadherin-like"/>
</dbReference>
<keyword evidence="5" id="KW-1185">Reference proteome</keyword>
<name>A0ABT0S4C8_9SPHN</name>
<evidence type="ECO:0000256" key="1">
    <source>
        <dbReference type="SAM" id="MobiDB-lite"/>
    </source>
</evidence>
<comment type="caution">
    <text evidence="4">The sequence shown here is derived from an EMBL/GenBank/DDBJ whole genome shotgun (WGS) entry which is preliminary data.</text>
</comment>
<evidence type="ECO:0000313" key="5">
    <source>
        <dbReference type="Proteomes" id="UP001165342"/>
    </source>
</evidence>
<protein>
    <submittedName>
        <fullName evidence="4">DUF5801 domain-containing protein</fullName>
    </submittedName>
</protein>
<feature type="non-terminal residue" evidence="4">
    <location>
        <position position="1364"/>
    </location>
</feature>
<feature type="region of interest" description="Disordered" evidence="1">
    <location>
        <begin position="559"/>
        <end position="585"/>
    </location>
</feature>
<dbReference type="NCBIfam" id="TIGR01965">
    <property type="entry name" value="VCBS_repeat"/>
    <property type="match status" value="2"/>
</dbReference>
<dbReference type="Pfam" id="PF17803">
    <property type="entry name" value="Cadherin_4"/>
    <property type="match status" value="1"/>
</dbReference>
<feature type="compositionally biased region" description="Polar residues" evidence="1">
    <location>
        <begin position="559"/>
        <end position="569"/>
    </location>
</feature>
<feature type="region of interest" description="Disordered" evidence="1">
    <location>
        <begin position="1218"/>
        <end position="1247"/>
    </location>
</feature>
<feature type="compositionally biased region" description="Polar residues" evidence="1">
    <location>
        <begin position="8"/>
        <end position="17"/>
    </location>
</feature>
<dbReference type="Proteomes" id="UP001165342">
    <property type="component" value="Unassembled WGS sequence"/>
</dbReference>
<evidence type="ECO:0000259" key="3">
    <source>
        <dbReference type="Pfam" id="PF19116"/>
    </source>
</evidence>
<feature type="region of interest" description="Disordered" evidence="1">
    <location>
        <begin position="1"/>
        <end position="28"/>
    </location>
</feature>
<accession>A0ABT0S4C8</accession>